<evidence type="ECO:0000313" key="2">
    <source>
        <dbReference type="EMBL" id="QOP64215.1"/>
    </source>
</evidence>
<dbReference type="GeneID" id="80090820"/>
<protein>
    <submittedName>
        <fullName evidence="2">Portal protein</fullName>
    </submittedName>
</protein>
<organism evidence="2 3">
    <name type="scientific">Arthrobacter phage Yavru</name>
    <dbReference type="NCBI Taxonomy" id="2776857"/>
    <lineage>
        <taxon>Viruses</taxon>
        <taxon>Duplodnaviria</taxon>
        <taxon>Heunggongvirae</taxon>
        <taxon>Uroviricota</taxon>
        <taxon>Caudoviricetes</taxon>
        <taxon>Whytuvirus</taxon>
        <taxon>Whytuvirus yavru</taxon>
    </lineage>
</organism>
<dbReference type="Gene3D" id="3.40.140.120">
    <property type="match status" value="1"/>
</dbReference>
<dbReference type="RefSeq" id="YP_010761568.1">
    <property type="nucleotide sequence ID" value="NC_073600.1"/>
</dbReference>
<dbReference type="KEGG" id="vg:80090820"/>
<evidence type="ECO:0000313" key="3">
    <source>
        <dbReference type="Proteomes" id="UP000593988"/>
    </source>
</evidence>
<dbReference type="Pfam" id="PF04860">
    <property type="entry name" value="Phage_portal"/>
    <property type="match status" value="1"/>
</dbReference>
<proteinExistence type="predicted"/>
<dbReference type="InterPro" id="IPR006944">
    <property type="entry name" value="Phage/GTA_portal"/>
</dbReference>
<evidence type="ECO:0000256" key="1">
    <source>
        <dbReference type="SAM" id="MobiDB-lite"/>
    </source>
</evidence>
<accession>A0A7M1CIB3</accession>
<name>A0A7M1CIB3_9CAUD</name>
<dbReference type="EMBL" id="MT889364">
    <property type="protein sequence ID" value="QOP64215.1"/>
    <property type="molecule type" value="Genomic_DNA"/>
</dbReference>
<sequence>MGLTDRISNILGYPSRPGLFDGVAVRSPESALLESIVFFGGGNIEMPVTSRTALKVPGIARAIQLYTAVCAQLPLKASVESEDSTWLNWSTGTISPALRNALTVQDIIFHGGSCYAVARNDAGHVTNGIRIPIGFWSVDAAGRIQVNTALTDPDAKTGPHRFVDVDQTQILYIPSLMPCGLLDMADDGIQTYLQIGRTIKDRASNPTPLIALVVKDDAIADPDELKTAQSNWHKARTDPNGAVAIVPAGVAIETPGADRDDSAMLIGARNASRLDVANWLNLPAAMLDGNSGTSDQYSNTLQNQNEFLALSVSLPIRAIEARLSQDDVTPAGVTVSFDTAVFDSMPEPATGNTGAAVEPSPAGAAVEPSEEKREIAA</sequence>
<dbReference type="Gene3D" id="1.20.1270.210">
    <property type="match status" value="1"/>
</dbReference>
<reference evidence="2 3" key="1">
    <citation type="submission" date="2020-08" db="EMBL/GenBank/DDBJ databases">
        <authorList>
            <person name="Ulker M."/>
            <person name="Siddiqui F.A."/>
            <person name="Anastasi R.E."/>
            <person name="Conroy D.J."/>
            <person name="Edwards E.G."/>
            <person name="Gerton T.J."/>
            <person name="Laizure I.E."/>
            <person name="Reynolds J.D."/>
            <person name="Ouellette S.K."/>
            <person name="Duggan K.O."/>
            <person name="Johnson K.C."/>
            <person name="MacLea K.S."/>
            <person name="Gurney S.M.R."/>
            <person name="Garlena R.A."/>
            <person name="Russell D.A."/>
            <person name="Pope W.H."/>
            <person name="Jacobs-Sera D."/>
            <person name="Hatfull G.F."/>
        </authorList>
    </citation>
    <scope>NUCLEOTIDE SEQUENCE [LARGE SCALE GENOMIC DNA]</scope>
</reference>
<gene>
    <name evidence="2" type="primary">2</name>
    <name evidence="2" type="ORF">SEA_YAVRU_2</name>
</gene>
<feature type="region of interest" description="Disordered" evidence="1">
    <location>
        <begin position="346"/>
        <end position="377"/>
    </location>
</feature>
<keyword evidence="3" id="KW-1185">Reference proteome</keyword>
<dbReference type="Proteomes" id="UP000593988">
    <property type="component" value="Segment"/>
</dbReference>
<dbReference type="Gene3D" id="3.30.1120.70">
    <property type="match status" value="1"/>
</dbReference>